<dbReference type="Gene3D" id="1.10.287.1490">
    <property type="match status" value="1"/>
</dbReference>
<protein>
    <submittedName>
        <fullName evidence="2">Uncharacterized protein</fullName>
    </submittedName>
</protein>
<dbReference type="Proteomes" id="UP000192758">
    <property type="component" value="Unassembled WGS sequence"/>
</dbReference>
<evidence type="ECO:0000256" key="1">
    <source>
        <dbReference type="SAM" id="Coils"/>
    </source>
</evidence>
<feature type="coiled-coil region" evidence="1">
    <location>
        <begin position="72"/>
        <end position="106"/>
    </location>
</feature>
<accession>A0A1W0E819</accession>
<proteinExistence type="predicted"/>
<sequence length="407" mass="47373">MDQVSLKNKNDNKFDSKKLDIPGKGLILKNIRGINDQLKKIDDDIKLLSSRIHEIIKKEKDNSPRSIILSKLQEIKAELKVFKDERSALHNENDIIKKKIDELRTNNETGAGVMTEEQIDQRIEQLNVNLIRKTHTATEERQIASELSALSSKKEKLGDVKENLKTLKNLEVRFKEVKGQIAKLNKEIGTRTDKSNEYKAELDKLHEESKKKHPEIDQLNEKIKMLKEQKTNLYTLREEKRGELHALEVEFKKLEKEILMAKENEDSKNKIKDEISLLRKKIEGLYKKISEFDAKVFDRLLIDLQQIKATSNFNLNLDLVSDLLKNRIKLPKDSKSLEDAIEMVLKARENADEHFTERTKVFRDEIEEINKEIENKMAELDKLPPTNEELLVKGGYYRAKRNDSIAN</sequence>
<dbReference type="OrthoDB" id="2195113at2759"/>
<dbReference type="AlphaFoldDB" id="A0A1W0E819"/>
<comment type="caution">
    <text evidence="2">The sequence shown here is derived from an EMBL/GenBank/DDBJ whole genome shotgun (WGS) entry which is preliminary data.</text>
</comment>
<evidence type="ECO:0000313" key="2">
    <source>
        <dbReference type="EMBL" id="OQS55378.1"/>
    </source>
</evidence>
<evidence type="ECO:0000313" key="3">
    <source>
        <dbReference type="Proteomes" id="UP000192758"/>
    </source>
</evidence>
<dbReference type="STRING" id="646526.A0A1W0E819"/>
<dbReference type="EMBL" id="MNPJ01000010">
    <property type="protein sequence ID" value="OQS55378.1"/>
    <property type="molecule type" value="Genomic_DNA"/>
</dbReference>
<organism evidence="2 3">
    <name type="scientific">Ecytonucleospora hepatopenaei</name>
    <dbReference type="NCBI Taxonomy" id="646526"/>
    <lineage>
        <taxon>Eukaryota</taxon>
        <taxon>Fungi</taxon>
        <taxon>Fungi incertae sedis</taxon>
        <taxon>Microsporidia</taxon>
        <taxon>Enterocytozoonidae</taxon>
        <taxon>Ecytonucleospora</taxon>
    </lineage>
</organism>
<gene>
    <name evidence="2" type="ORF">EHP00_1227</name>
</gene>
<keyword evidence="1" id="KW-0175">Coiled coil</keyword>
<feature type="coiled-coil region" evidence="1">
    <location>
        <begin position="150"/>
        <end position="187"/>
    </location>
</feature>
<feature type="coiled-coil region" evidence="1">
    <location>
        <begin position="216"/>
        <end position="288"/>
    </location>
</feature>
<reference evidence="2 3" key="1">
    <citation type="journal article" date="2017" name="Environ. Microbiol.">
        <title>Decay of the glycolytic pathway and adaptation to intranuclear parasitism within Enterocytozoonidae microsporidia.</title>
        <authorList>
            <person name="Wiredu Boakye D."/>
            <person name="Jaroenlak P."/>
            <person name="Prachumwat A."/>
            <person name="Williams T.A."/>
            <person name="Bateman K.S."/>
            <person name="Itsathitphaisarn O."/>
            <person name="Sritunyalucksana K."/>
            <person name="Paszkiewicz K.H."/>
            <person name="Moore K.A."/>
            <person name="Stentiford G.D."/>
            <person name="Williams B.A."/>
        </authorList>
    </citation>
    <scope>NUCLEOTIDE SEQUENCE [LARGE SCALE GENOMIC DNA]</scope>
    <source>
        <strain evidence="2 3">TH1</strain>
    </source>
</reference>
<dbReference type="VEuPathDB" id="MicrosporidiaDB:EHP00_1227"/>
<name>A0A1W0E819_9MICR</name>
<keyword evidence="3" id="KW-1185">Reference proteome</keyword>